<protein>
    <recommendedName>
        <fullName evidence="3">Protein involved in plasmid replication-relaxation</fullName>
    </recommendedName>
</protein>
<proteinExistence type="predicted"/>
<dbReference type="AlphaFoldDB" id="A0A428MNW6"/>
<accession>A0A428MNW6</accession>
<keyword evidence="2" id="KW-1185">Reference proteome</keyword>
<dbReference type="OrthoDB" id="108410at2"/>
<dbReference type="EMBL" id="RSDW01000001">
    <property type="protein sequence ID" value="RSL18591.1"/>
    <property type="molecule type" value="Genomic_DNA"/>
</dbReference>
<organism evidence="1 2">
    <name type="scientific">Edaphobacter aggregans</name>
    <dbReference type="NCBI Taxonomy" id="570835"/>
    <lineage>
        <taxon>Bacteria</taxon>
        <taxon>Pseudomonadati</taxon>
        <taxon>Acidobacteriota</taxon>
        <taxon>Terriglobia</taxon>
        <taxon>Terriglobales</taxon>
        <taxon>Acidobacteriaceae</taxon>
        <taxon>Edaphobacter</taxon>
    </lineage>
</organism>
<gene>
    <name evidence="1" type="ORF">EDE15_4181</name>
</gene>
<comment type="caution">
    <text evidence="1">The sequence shown here is derived from an EMBL/GenBank/DDBJ whole genome shotgun (WGS) entry which is preliminary data.</text>
</comment>
<evidence type="ECO:0000313" key="2">
    <source>
        <dbReference type="Proteomes" id="UP000269669"/>
    </source>
</evidence>
<dbReference type="RefSeq" id="WP_125486935.1">
    <property type="nucleotide sequence ID" value="NZ_RSDW01000001.1"/>
</dbReference>
<reference evidence="1 2" key="1">
    <citation type="submission" date="2018-12" db="EMBL/GenBank/DDBJ databases">
        <title>Sequencing of bacterial isolates from soil warming experiment in Harvard Forest, Massachusetts, USA.</title>
        <authorList>
            <person name="Deangelis K."/>
        </authorList>
    </citation>
    <scope>NUCLEOTIDE SEQUENCE [LARGE SCALE GENOMIC DNA]</scope>
    <source>
        <strain evidence="1 2">EB153</strain>
    </source>
</reference>
<name>A0A428MNW6_9BACT</name>
<evidence type="ECO:0000313" key="1">
    <source>
        <dbReference type="EMBL" id="RSL18591.1"/>
    </source>
</evidence>
<evidence type="ECO:0008006" key="3">
    <source>
        <dbReference type="Google" id="ProtNLM"/>
    </source>
</evidence>
<sequence length="284" mass="32391">MGRIDGFIDQDVTDQLATCDEVDLQRIGVQLSMERDLPLLLAVRNSTFVSHDQLLQFMTEAGLEHDRRCFNWRVRRFIKGAHVRKTDPIAPYKGAVYAITRFGLGVLESYGEGLVSVSSGSRNLPSILQAPHFLELNEIYLALKRTERLKRWKSERELISLNYVIGTPLAKDYDAIAEVEISGDSLRVAIEYERTLKSAERYKEIQRTIRDEGDVDMVLYVTPSFDLVFSLAREFDHPELPMCFVSSAQLKVNLLETTLLFAYGSMRETFSLWDAMTTVLPIKG</sequence>
<dbReference type="Proteomes" id="UP000269669">
    <property type="component" value="Unassembled WGS sequence"/>
</dbReference>